<reference evidence="2" key="1">
    <citation type="submission" date="2025-08" db="UniProtKB">
        <authorList>
            <consortium name="Ensembl"/>
        </authorList>
    </citation>
    <scope>IDENTIFICATION</scope>
</reference>
<sequence length="96" mass="10813">KEKHLISNFFNDIWNLASAKHDQSVYNTVCLVVLLTLPLVVLFTSLLVCCHCCCCRETSVTNAKTKKKNASQNNEDLWISVKADPMSSERHALTMV</sequence>
<proteinExistence type="predicted"/>
<keyword evidence="1" id="KW-0812">Transmembrane</keyword>
<dbReference type="PANTHER" id="PTHR40382:SF1">
    <property type="entry name" value="RIKEN CDNA 4930523C07 GENE"/>
    <property type="match status" value="1"/>
</dbReference>
<protein>
    <submittedName>
        <fullName evidence="2">KIAA0040</fullName>
    </submittedName>
</protein>
<dbReference type="Proteomes" id="UP000472260">
    <property type="component" value="Unassembled WGS sequence"/>
</dbReference>
<evidence type="ECO:0000313" key="2">
    <source>
        <dbReference type="Ensembl" id="ENSSANP00000063616.1"/>
    </source>
</evidence>
<reference evidence="2" key="2">
    <citation type="submission" date="2025-09" db="UniProtKB">
        <authorList>
            <consortium name="Ensembl"/>
        </authorList>
    </citation>
    <scope>IDENTIFICATION</scope>
</reference>
<keyword evidence="3" id="KW-1185">Reference proteome</keyword>
<feature type="transmembrane region" description="Helical" evidence="1">
    <location>
        <begin position="25"/>
        <end position="48"/>
    </location>
</feature>
<dbReference type="Ensembl" id="ENSSANT00000067634.1">
    <property type="protein sequence ID" value="ENSSANP00000063616.1"/>
    <property type="gene ID" value="ENSSANG00000031717.1"/>
</dbReference>
<keyword evidence="1" id="KW-1133">Transmembrane helix</keyword>
<evidence type="ECO:0000256" key="1">
    <source>
        <dbReference type="SAM" id="Phobius"/>
    </source>
</evidence>
<dbReference type="AlphaFoldDB" id="A0A671PZP3"/>
<dbReference type="PANTHER" id="PTHR40382">
    <property type="match status" value="1"/>
</dbReference>
<dbReference type="InterPro" id="IPR039964">
    <property type="entry name" value="KIAA0040-like"/>
</dbReference>
<organism evidence="2 3">
    <name type="scientific">Sinocyclocheilus anshuiensis</name>
    <dbReference type="NCBI Taxonomy" id="1608454"/>
    <lineage>
        <taxon>Eukaryota</taxon>
        <taxon>Metazoa</taxon>
        <taxon>Chordata</taxon>
        <taxon>Craniata</taxon>
        <taxon>Vertebrata</taxon>
        <taxon>Euteleostomi</taxon>
        <taxon>Actinopterygii</taxon>
        <taxon>Neopterygii</taxon>
        <taxon>Teleostei</taxon>
        <taxon>Ostariophysi</taxon>
        <taxon>Cypriniformes</taxon>
        <taxon>Cyprinidae</taxon>
        <taxon>Cyprininae</taxon>
        <taxon>Sinocyclocheilus</taxon>
    </lineage>
</organism>
<name>A0A671PZP3_9TELE</name>
<evidence type="ECO:0000313" key="3">
    <source>
        <dbReference type="Proteomes" id="UP000472260"/>
    </source>
</evidence>
<accession>A0A671PZP3</accession>
<keyword evidence="1" id="KW-0472">Membrane</keyword>